<protein>
    <submittedName>
        <fullName evidence="1">RloB family protein</fullName>
    </submittedName>
</protein>
<dbReference type="InterPro" id="IPR025591">
    <property type="entry name" value="RloB"/>
</dbReference>
<dbReference type="EMBL" id="BAAANY010000007">
    <property type="protein sequence ID" value="GAA1669948.1"/>
    <property type="molecule type" value="Genomic_DNA"/>
</dbReference>
<dbReference type="Proteomes" id="UP001500618">
    <property type="component" value="Unassembled WGS sequence"/>
</dbReference>
<accession>A0ABN2GEK6</accession>
<reference evidence="1 2" key="1">
    <citation type="journal article" date="2019" name="Int. J. Syst. Evol. Microbiol.">
        <title>The Global Catalogue of Microorganisms (GCM) 10K type strain sequencing project: providing services to taxonomists for standard genome sequencing and annotation.</title>
        <authorList>
            <consortium name="The Broad Institute Genomics Platform"/>
            <consortium name="The Broad Institute Genome Sequencing Center for Infectious Disease"/>
            <person name="Wu L."/>
            <person name="Ma J."/>
        </authorList>
    </citation>
    <scope>NUCLEOTIDE SEQUENCE [LARGE SCALE GENOMIC DNA]</scope>
    <source>
        <strain evidence="1 2">JCM 14718</strain>
    </source>
</reference>
<name>A0ABN2GEK6_9ACTN</name>
<dbReference type="Pfam" id="PF13707">
    <property type="entry name" value="RloB"/>
    <property type="match status" value="1"/>
</dbReference>
<comment type="caution">
    <text evidence="1">The sequence shown here is derived from an EMBL/GenBank/DDBJ whole genome shotgun (WGS) entry which is preliminary data.</text>
</comment>
<keyword evidence="2" id="KW-1185">Reference proteome</keyword>
<organism evidence="1 2">
    <name type="scientific">Fodinicola feengrottensis</name>
    <dbReference type="NCBI Taxonomy" id="435914"/>
    <lineage>
        <taxon>Bacteria</taxon>
        <taxon>Bacillati</taxon>
        <taxon>Actinomycetota</taxon>
        <taxon>Actinomycetes</taxon>
        <taxon>Mycobacteriales</taxon>
        <taxon>Fodinicola</taxon>
    </lineage>
</organism>
<evidence type="ECO:0000313" key="1">
    <source>
        <dbReference type="EMBL" id="GAA1669948.1"/>
    </source>
</evidence>
<sequence length="182" mass="20510">MAMREERTHILIVCGGLQTEPRYFRGLQEAGSCRPDICFTICKKAESPDRLVAYAAIKRDQAPDVYDEVWCVTDVDEFEMAGAISRAEREDILLAVSNPCFELWLLLHFSDCRAHLRGCREVLCKLRAYISAYDKNEIRILDFAPGIVAAVKRGQRLAPAGEEHLRNPSTGVWKLVQKIVGG</sequence>
<gene>
    <name evidence="1" type="ORF">GCM10009765_19290</name>
</gene>
<proteinExistence type="predicted"/>
<evidence type="ECO:0000313" key="2">
    <source>
        <dbReference type="Proteomes" id="UP001500618"/>
    </source>
</evidence>